<dbReference type="AlphaFoldDB" id="A0A645DTA8"/>
<evidence type="ECO:0000256" key="1">
    <source>
        <dbReference type="SAM" id="Phobius"/>
    </source>
</evidence>
<reference evidence="2" key="1">
    <citation type="submission" date="2019-08" db="EMBL/GenBank/DDBJ databases">
        <authorList>
            <person name="Kucharzyk K."/>
            <person name="Murdoch R.W."/>
            <person name="Higgins S."/>
            <person name="Loffler F."/>
        </authorList>
    </citation>
    <scope>NUCLEOTIDE SEQUENCE</scope>
</reference>
<sequence length="67" mass="7407">MLDRLRKFQLIDGLLILGIILLLVGIGMNFKNNFLEKAEIKVTSKNISPTPIIDVQVNSKVTIDIAG</sequence>
<evidence type="ECO:0000313" key="2">
    <source>
        <dbReference type="EMBL" id="MPM92515.1"/>
    </source>
</evidence>
<keyword evidence="1" id="KW-0812">Transmembrane</keyword>
<name>A0A645DTA8_9ZZZZ</name>
<accession>A0A645DTA8</accession>
<protein>
    <submittedName>
        <fullName evidence="2">Uncharacterized protein</fullName>
    </submittedName>
</protein>
<gene>
    <name evidence="2" type="ORF">SDC9_139650</name>
</gene>
<organism evidence="2">
    <name type="scientific">bioreactor metagenome</name>
    <dbReference type="NCBI Taxonomy" id="1076179"/>
    <lineage>
        <taxon>unclassified sequences</taxon>
        <taxon>metagenomes</taxon>
        <taxon>ecological metagenomes</taxon>
    </lineage>
</organism>
<proteinExistence type="predicted"/>
<keyword evidence="1" id="KW-1133">Transmembrane helix</keyword>
<keyword evidence="1" id="KW-0472">Membrane</keyword>
<comment type="caution">
    <text evidence="2">The sequence shown here is derived from an EMBL/GenBank/DDBJ whole genome shotgun (WGS) entry which is preliminary data.</text>
</comment>
<feature type="transmembrane region" description="Helical" evidence="1">
    <location>
        <begin position="12"/>
        <end position="30"/>
    </location>
</feature>
<dbReference type="EMBL" id="VSSQ01039447">
    <property type="protein sequence ID" value="MPM92515.1"/>
    <property type="molecule type" value="Genomic_DNA"/>
</dbReference>